<dbReference type="PANTHER" id="PTHR33085">
    <property type="entry name" value="OS12G0113100 PROTEIN-RELATED"/>
    <property type="match status" value="1"/>
</dbReference>
<dbReference type="Gramene" id="TVU43809">
    <property type="protein sequence ID" value="TVU43809"/>
    <property type="gene ID" value="EJB05_10304"/>
</dbReference>
<reference evidence="1 2" key="1">
    <citation type="journal article" date="2019" name="Sci. Rep.">
        <title>A high-quality genome of Eragrostis curvula grass provides insights into Poaceae evolution and supports new strategies to enhance forage quality.</title>
        <authorList>
            <person name="Carballo J."/>
            <person name="Santos B.A.C.M."/>
            <person name="Zappacosta D."/>
            <person name="Garbus I."/>
            <person name="Selva J.P."/>
            <person name="Gallo C.A."/>
            <person name="Diaz A."/>
            <person name="Albertini E."/>
            <person name="Caccamo M."/>
            <person name="Echenique V."/>
        </authorList>
    </citation>
    <scope>NUCLEOTIDE SEQUENCE [LARGE SCALE GENOMIC DNA]</scope>
    <source>
        <strain evidence="2">cv. Victoria</strain>
        <tissue evidence="1">Leaf</tissue>
    </source>
</reference>
<dbReference type="SUPFAM" id="SSF75011">
    <property type="entry name" value="3-carboxy-cis,cis-mucoante lactonizing enzyme"/>
    <property type="match status" value="1"/>
</dbReference>
<dbReference type="InterPro" id="IPR012871">
    <property type="entry name" value="DUF1668_ORYSA"/>
</dbReference>
<name>A0A5J9W653_9POAL</name>
<organism evidence="1 2">
    <name type="scientific">Eragrostis curvula</name>
    <name type="common">weeping love grass</name>
    <dbReference type="NCBI Taxonomy" id="38414"/>
    <lineage>
        <taxon>Eukaryota</taxon>
        <taxon>Viridiplantae</taxon>
        <taxon>Streptophyta</taxon>
        <taxon>Embryophyta</taxon>
        <taxon>Tracheophyta</taxon>
        <taxon>Spermatophyta</taxon>
        <taxon>Magnoliopsida</taxon>
        <taxon>Liliopsida</taxon>
        <taxon>Poales</taxon>
        <taxon>Poaceae</taxon>
        <taxon>PACMAD clade</taxon>
        <taxon>Chloridoideae</taxon>
        <taxon>Eragrostideae</taxon>
        <taxon>Eragrostidinae</taxon>
        <taxon>Eragrostis</taxon>
    </lineage>
</organism>
<comment type="caution">
    <text evidence="1">The sequence shown here is derived from an EMBL/GenBank/DDBJ whole genome shotgun (WGS) entry which is preliminary data.</text>
</comment>
<dbReference type="Proteomes" id="UP000324897">
    <property type="component" value="Unassembled WGS sequence"/>
</dbReference>
<dbReference type="Pfam" id="PF07893">
    <property type="entry name" value="DUF1668"/>
    <property type="match status" value="1"/>
</dbReference>
<keyword evidence="2" id="KW-1185">Reference proteome</keyword>
<dbReference type="AlphaFoldDB" id="A0A5J9W653"/>
<sequence length="329" mass="36310">MGEVDDQRQRRPRHRKHLYVALDDRDKDFSIHKIHADTFDSDSDDDDDLPMSRLREPPVLQLESPAGDLAYSAMSFAALGTKIFAFANQRCALVYDTGTAALAVGPHPPAEMAPCGGGFTTYIPDAAGETTLYALSFHPVEKKHYFFAMSWGPTAPDDALHNNPTREGWSWKTLPPPPAFTSSRVAAYAVHPDGRTIFVTADHEGRMRTFSFDIKDSVWTCLGDWALPFHDQGSFDSELDAWIGLRFDGAICACPVVSPTTATATPPAPPPVKQPDWKMTDEKLVCAYSEGFMTATLAYMGNSRFCLVQSRARDEQDGCVLHVTCLSIE</sequence>
<dbReference type="EMBL" id="RWGY01000005">
    <property type="protein sequence ID" value="TVU43809.1"/>
    <property type="molecule type" value="Genomic_DNA"/>
</dbReference>
<dbReference type="OrthoDB" id="586059at2759"/>
<proteinExistence type="predicted"/>
<accession>A0A5J9W653</accession>
<evidence type="ECO:0000313" key="1">
    <source>
        <dbReference type="EMBL" id="TVU43809.1"/>
    </source>
</evidence>
<evidence type="ECO:0008006" key="3">
    <source>
        <dbReference type="Google" id="ProtNLM"/>
    </source>
</evidence>
<protein>
    <recommendedName>
        <fullName evidence="3">DUF1618 domain-containing protein</fullName>
    </recommendedName>
</protein>
<feature type="non-terminal residue" evidence="1">
    <location>
        <position position="1"/>
    </location>
</feature>
<evidence type="ECO:0000313" key="2">
    <source>
        <dbReference type="Proteomes" id="UP000324897"/>
    </source>
</evidence>
<gene>
    <name evidence="1" type="ORF">EJB05_10304</name>
</gene>
<dbReference type="PANTHER" id="PTHR33085:SF68">
    <property type="entry name" value="DUF1618 DOMAIN-CONTAINING PROTEIN"/>
    <property type="match status" value="1"/>
</dbReference>